<dbReference type="KEGG" id="kra:Krad_4702"/>
<reference evidence="3" key="1">
    <citation type="journal article" date="2008" name="PLoS ONE">
        <title>Survival in nuclear waste, extreme resistance, and potential applications gleaned from the genome sequence of Kineococcus radiotolerans SRS30216.</title>
        <authorList>
            <person name="Bagwell C.E."/>
            <person name="Bhat S."/>
            <person name="Hawkins G.M."/>
            <person name="Smith B.W."/>
            <person name="Biswas T."/>
            <person name="Hoover T.R."/>
            <person name="Saunders E."/>
            <person name="Han C.S."/>
            <person name="Tsodikov O.V."/>
            <person name="Shimkets L.J."/>
        </authorList>
    </citation>
    <scope>NUCLEOTIDE SEQUENCE [LARGE SCALE GENOMIC DNA]</scope>
    <source>
        <strain evidence="3">ATCC BAA-149 / DSM 14245 / SRS30216</strain>
    </source>
</reference>
<dbReference type="RefSeq" id="WP_011979466.1">
    <property type="nucleotide sequence ID" value="NC_009660.1"/>
</dbReference>
<dbReference type="eggNOG" id="COG0468">
    <property type="taxonomic scope" value="Bacteria"/>
</dbReference>
<feature type="compositionally biased region" description="Basic and acidic residues" evidence="1">
    <location>
        <begin position="814"/>
        <end position="825"/>
    </location>
</feature>
<protein>
    <submittedName>
        <fullName evidence="2">Uncharacterized protein</fullName>
    </submittedName>
</protein>
<organism evidence="2 3">
    <name type="scientific">Kineococcus radiotolerans (strain ATCC BAA-149 / DSM 14245 / SRS30216)</name>
    <dbReference type="NCBI Taxonomy" id="266940"/>
    <lineage>
        <taxon>Bacteria</taxon>
        <taxon>Bacillati</taxon>
        <taxon>Actinomycetota</taxon>
        <taxon>Actinomycetes</taxon>
        <taxon>Kineosporiales</taxon>
        <taxon>Kineosporiaceae</taxon>
        <taxon>Kineococcus</taxon>
    </lineage>
</organism>
<dbReference type="InterPro" id="IPR027417">
    <property type="entry name" value="P-loop_NTPase"/>
</dbReference>
<feature type="region of interest" description="Disordered" evidence="1">
    <location>
        <begin position="308"/>
        <end position="327"/>
    </location>
</feature>
<feature type="compositionally biased region" description="Low complexity" evidence="1">
    <location>
        <begin position="833"/>
        <end position="848"/>
    </location>
</feature>
<dbReference type="SUPFAM" id="SSF52540">
    <property type="entry name" value="P-loop containing nucleoside triphosphate hydrolases"/>
    <property type="match status" value="1"/>
</dbReference>
<dbReference type="EMBL" id="CP000752">
    <property type="protein sequence ID" value="ABS06160.1"/>
    <property type="molecule type" value="Genomic_DNA"/>
</dbReference>
<geneLocation type="plasmid" evidence="2 3">
    <name>pKRAD02</name>
</geneLocation>
<dbReference type="Gene3D" id="3.40.50.300">
    <property type="entry name" value="P-loop containing nucleotide triphosphate hydrolases"/>
    <property type="match status" value="1"/>
</dbReference>
<evidence type="ECO:0000313" key="3">
    <source>
        <dbReference type="Proteomes" id="UP000001116"/>
    </source>
</evidence>
<dbReference type="HOGENOM" id="CLU_324112_0_0_11"/>
<sequence>MSAVEPVSYLPQHDGAQFLQHVQSLVPPGFLVSLTGAFPDRAVPWTVHLDTAEQAEAIASSWSSAASSVWLRVCSQRQRPERGRGGDTASAVLPGAWFDGDTLLAHETPEREDGLVLPRDSEQLAQLFSQVLPPPSLLVDSGHGQHPYLLLEHPELIDDGNRAAVAALLRRLGEGVARGFAAQGFVYDPKPHDLARVLGAAGTVSRKPGRRPVLRRILLADGPRYTLAHLQQWSADLDARHPVSVSRTPPSAFSVGAPARSAPTTNTGRFLADETGGGTNLLETLAAHLSVREVLEAAGWTAVAQSPTGELQWRRPGNPSNPVSGHSGHDGHDVFVNWSDNADLPTGVGLNVPRLLSHLAGFGGDLSAFCHKLQPALNGVPGAATFGIPAHVVAVLQERHVQRRGSRASSPLPAAALPLALLQHRHDVTADAERGRENAGLDSGEDTGPHAGEDGGEPVRATWAPVDLAAVVAGEHVVPVAEFMPRTDGVGLLYAGRVHSLAGEPESGKSLLAQAEVARVLAAGGSAVYIDGEDTPGNVVARLLAMGAPAEVLTGERFRYVRPEVSPGVLSEAQAWQQLLAQPVDMVVIDGVTEFLGLAGASSKDGDDVTAWMRGVPRRIARETGAAVVLIDHVTKDRDTRGRWAIGSQAKLAACDAAYIVEPKLPLGRGMRGLVVVRVAKDRPGGVRPHAAMPWRASDRTAEVARVSVDSSDGEAIRVVVDPPAVGGESGEDDGPGVGHSGGGSRLTGYMERLSKVLEASPEPLTTNLLTKDTDVMRGRPQYRSQALATLVAEGYVAATPGPGRSQLHRSVRSYREAQDPRSDQFDGGNHLSPAGGSEGGAAPVVPGSPSSTGEPGNHLEGSGWVVPGTAGEPPGNHREPPTEDTVEDDQ</sequence>
<dbReference type="Proteomes" id="UP000001116">
    <property type="component" value="Plasmid pKRAD02"/>
</dbReference>
<keyword evidence="3" id="KW-1185">Reference proteome</keyword>
<name>A6WH71_KINRD</name>
<keyword evidence="2" id="KW-0614">Plasmid</keyword>
<dbReference type="AlphaFoldDB" id="A6WH71"/>
<evidence type="ECO:0000313" key="2">
    <source>
        <dbReference type="EMBL" id="ABS06160.1"/>
    </source>
</evidence>
<feature type="compositionally biased region" description="Gly residues" evidence="1">
    <location>
        <begin position="736"/>
        <end position="746"/>
    </location>
</feature>
<accession>A6WH71</accession>
<proteinExistence type="predicted"/>
<evidence type="ECO:0000256" key="1">
    <source>
        <dbReference type="SAM" id="MobiDB-lite"/>
    </source>
</evidence>
<feature type="region of interest" description="Disordered" evidence="1">
    <location>
        <begin position="242"/>
        <end position="266"/>
    </location>
</feature>
<feature type="region of interest" description="Disordered" evidence="1">
    <location>
        <begin position="434"/>
        <end position="457"/>
    </location>
</feature>
<feature type="region of interest" description="Disordered" evidence="1">
    <location>
        <begin position="800"/>
        <end position="891"/>
    </location>
</feature>
<gene>
    <name evidence="2" type="ordered locus">Krad_4702</name>
</gene>
<feature type="region of interest" description="Disordered" evidence="1">
    <location>
        <begin position="724"/>
        <end position="748"/>
    </location>
</feature>
<dbReference type="OrthoDB" id="3171622at2"/>
<dbReference type="Pfam" id="PF13481">
    <property type="entry name" value="AAA_25"/>
    <property type="match status" value="1"/>
</dbReference>